<protein>
    <submittedName>
        <fullName evidence="2">Uncharacterized protein</fullName>
    </submittedName>
</protein>
<accession>A0A139HQG8</accession>
<keyword evidence="3" id="KW-1185">Reference proteome</keyword>
<evidence type="ECO:0000313" key="2">
    <source>
        <dbReference type="EMBL" id="KXT04637.1"/>
    </source>
</evidence>
<feature type="compositionally biased region" description="Polar residues" evidence="1">
    <location>
        <begin position="10"/>
        <end position="22"/>
    </location>
</feature>
<evidence type="ECO:0000313" key="3">
    <source>
        <dbReference type="Proteomes" id="UP000070133"/>
    </source>
</evidence>
<dbReference type="AlphaFoldDB" id="A0A139HQG8"/>
<feature type="region of interest" description="Disordered" evidence="1">
    <location>
        <begin position="1"/>
        <end position="22"/>
    </location>
</feature>
<evidence type="ECO:0000256" key="1">
    <source>
        <dbReference type="SAM" id="MobiDB-lite"/>
    </source>
</evidence>
<comment type="caution">
    <text evidence="2">The sequence shown here is derived from an EMBL/GenBank/DDBJ whole genome shotgun (WGS) entry which is preliminary data.</text>
</comment>
<feature type="region of interest" description="Disordered" evidence="1">
    <location>
        <begin position="43"/>
        <end position="62"/>
    </location>
</feature>
<name>A0A139HQG8_9PEZI</name>
<proteinExistence type="predicted"/>
<dbReference type="Proteomes" id="UP000070133">
    <property type="component" value="Unassembled WGS sequence"/>
</dbReference>
<dbReference type="OrthoDB" id="5421656at2759"/>
<organism evidence="2 3">
    <name type="scientific">Pseudocercospora eumusae</name>
    <dbReference type="NCBI Taxonomy" id="321146"/>
    <lineage>
        <taxon>Eukaryota</taxon>
        <taxon>Fungi</taxon>
        <taxon>Dikarya</taxon>
        <taxon>Ascomycota</taxon>
        <taxon>Pezizomycotina</taxon>
        <taxon>Dothideomycetes</taxon>
        <taxon>Dothideomycetidae</taxon>
        <taxon>Mycosphaerellales</taxon>
        <taxon>Mycosphaerellaceae</taxon>
        <taxon>Pseudocercospora</taxon>
    </lineage>
</organism>
<sequence>MAKKGMRLNTAPSTHHSSMLINGNGNSEIAYYRRAPYLNGHDGILQDLHQTENPSPAEHAEI</sequence>
<dbReference type="EMBL" id="LFZN01000019">
    <property type="protein sequence ID" value="KXT04637.1"/>
    <property type="molecule type" value="Genomic_DNA"/>
</dbReference>
<reference evidence="2 3" key="1">
    <citation type="submission" date="2015-07" db="EMBL/GenBank/DDBJ databases">
        <title>Comparative genomics of the Sigatoka disease complex on banana suggests a link between parallel evolutionary changes in Pseudocercospora fijiensis and Pseudocercospora eumusae and increased virulence on the banana host.</title>
        <authorList>
            <person name="Chang T.-C."/>
            <person name="Salvucci A."/>
            <person name="Crous P.W."/>
            <person name="Stergiopoulos I."/>
        </authorList>
    </citation>
    <scope>NUCLEOTIDE SEQUENCE [LARGE SCALE GENOMIC DNA]</scope>
    <source>
        <strain evidence="2 3">CBS 114824</strain>
    </source>
</reference>
<gene>
    <name evidence="2" type="ORF">AC578_2140</name>
</gene>